<dbReference type="OrthoDB" id="9811314at2"/>
<dbReference type="PANTHER" id="PTHR11851">
    <property type="entry name" value="METALLOPROTEASE"/>
    <property type="match status" value="1"/>
</dbReference>
<evidence type="ECO:0000259" key="2">
    <source>
        <dbReference type="Pfam" id="PF00675"/>
    </source>
</evidence>
<sequence length="407" mass="46972">MFKVNKLKNGLTLLLLKRKTMRSASVSFCVKSGSVHEENNIAGVSHFIEHTVFRKTKTRNIKEIKKPLEEVGGSLNAFTARNLTLFYSKVPSRNINIAIEILSDLTFNASLEKDDIEKEKKVILEEIAMYEDDPVDQIFENLFKNVYDENFGRPIIGYRDTVKNMDEKTLREHYSKNFIPANTIVSIVGNFDEEEVIRYLESMEINRDSKEPNKILSPNISKEEINVVKKKKDLSQNYLVYAYEAPPKYSKDYYATLVLNTMMGSGMSSLLFTNIREEAGLVYEVASDYNSYNDSGLFMIYAATSDENVEKYKEKIDEITKEIYKREDLEDWVNYGKQRLIGKMTIDIETNMAYGMKILDLYLTYGKIVNIDEIVKKIEEVSLEDVVRVSKGIFSNNKFVSELNPEK</sequence>
<protein>
    <submittedName>
        <fullName evidence="5">Insulinase family protein</fullName>
    </submittedName>
    <submittedName>
        <fullName evidence="4">Predicted Zn-dependent peptidase</fullName>
    </submittedName>
</protein>
<evidence type="ECO:0000256" key="1">
    <source>
        <dbReference type="ARBA" id="ARBA00007261"/>
    </source>
</evidence>
<evidence type="ECO:0000313" key="5">
    <source>
        <dbReference type="EMBL" id="TGG87630.1"/>
    </source>
</evidence>
<dbReference type="InterPro" id="IPR011765">
    <property type="entry name" value="Pept_M16_N"/>
</dbReference>
<dbReference type="SUPFAM" id="SSF63411">
    <property type="entry name" value="LuxS/MPP-like metallohydrolase"/>
    <property type="match status" value="2"/>
</dbReference>
<dbReference type="AlphaFoldDB" id="A0A1G6LIY3"/>
<evidence type="ECO:0000259" key="3">
    <source>
        <dbReference type="Pfam" id="PF05193"/>
    </source>
</evidence>
<dbReference type="InterPro" id="IPR050361">
    <property type="entry name" value="MPP/UQCRC_Complex"/>
</dbReference>
<reference evidence="5 7" key="2">
    <citation type="submission" date="2019-04" db="EMBL/GenBank/DDBJ databases">
        <title>Draft genome sequence data and analysis of a Fermenting Bacterium, Geotoga petraea strain HO-Geo1, isolated from heavy-oil petroleum reservoir in Russia.</title>
        <authorList>
            <person name="Grouzdev D.S."/>
            <person name="Semenova E.M."/>
            <person name="Sokolova D.S."/>
            <person name="Tourova T.P."/>
            <person name="Poltaraus A.B."/>
            <person name="Nazina T.N."/>
        </authorList>
    </citation>
    <scope>NUCLEOTIDE SEQUENCE [LARGE SCALE GENOMIC DNA]</scope>
    <source>
        <strain evidence="5 7">HO-Geo1</strain>
    </source>
</reference>
<feature type="domain" description="Peptidase M16 N-terminal" evidence="2">
    <location>
        <begin position="17"/>
        <end position="156"/>
    </location>
</feature>
<dbReference type="STRING" id="28234.SAMN04488588_1051"/>
<dbReference type="EMBL" id="FMYV01000004">
    <property type="protein sequence ID" value="SDC43240.1"/>
    <property type="molecule type" value="Genomic_DNA"/>
</dbReference>
<name>A0A1G6LIY3_9BACT</name>
<dbReference type="RefSeq" id="WP_091403397.1">
    <property type="nucleotide sequence ID" value="NZ_FMYV01000004.1"/>
</dbReference>
<evidence type="ECO:0000313" key="7">
    <source>
        <dbReference type="Proteomes" id="UP000297288"/>
    </source>
</evidence>
<comment type="similarity">
    <text evidence="1">Belongs to the peptidase M16 family.</text>
</comment>
<dbReference type="GO" id="GO:0046872">
    <property type="term" value="F:metal ion binding"/>
    <property type="evidence" value="ECO:0007669"/>
    <property type="project" value="InterPro"/>
</dbReference>
<dbReference type="Pfam" id="PF05193">
    <property type="entry name" value="Peptidase_M16_C"/>
    <property type="match status" value="1"/>
</dbReference>
<dbReference type="InterPro" id="IPR011249">
    <property type="entry name" value="Metalloenz_LuxS/M16"/>
</dbReference>
<keyword evidence="6" id="KW-1185">Reference proteome</keyword>
<evidence type="ECO:0000313" key="4">
    <source>
        <dbReference type="EMBL" id="SDC43240.1"/>
    </source>
</evidence>
<gene>
    <name evidence="5" type="ORF">E4650_07770</name>
    <name evidence="4" type="ORF">SAMN04488588_1051</name>
</gene>
<feature type="domain" description="Peptidase M16 C-terminal" evidence="3">
    <location>
        <begin position="167"/>
        <end position="324"/>
    </location>
</feature>
<dbReference type="Proteomes" id="UP000297288">
    <property type="component" value="Unassembled WGS sequence"/>
</dbReference>
<dbReference type="Gene3D" id="3.30.830.10">
    <property type="entry name" value="Metalloenzyme, LuxS/M16 peptidase-like"/>
    <property type="match status" value="2"/>
</dbReference>
<dbReference type="PANTHER" id="PTHR11851:SF49">
    <property type="entry name" value="MITOCHONDRIAL-PROCESSING PEPTIDASE SUBUNIT ALPHA"/>
    <property type="match status" value="1"/>
</dbReference>
<dbReference type="InterPro" id="IPR007863">
    <property type="entry name" value="Peptidase_M16_C"/>
</dbReference>
<proteinExistence type="inferred from homology"/>
<organism evidence="4 6">
    <name type="scientific">Geotoga petraea</name>
    <dbReference type="NCBI Taxonomy" id="28234"/>
    <lineage>
        <taxon>Bacteria</taxon>
        <taxon>Thermotogati</taxon>
        <taxon>Thermotogota</taxon>
        <taxon>Thermotogae</taxon>
        <taxon>Petrotogales</taxon>
        <taxon>Petrotogaceae</taxon>
        <taxon>Geotoga</taxon>
    </lineage>
</organism>
<dbReference type="EMBL" id="SRME01000004">
    <property type="protein sequence ID" value="TGG87630.1"/>
    <property type="molecule type" value="Genomic_DNA"/>
</dbReference>
<dbReference type="Pfam" id="PF00675">
    <property type="entry name" value="Peptidase_M16"/>
    <property type="match status" value="1"/>
</dbReference>
<dbReference type="Proteomes" id="UP000199322">
    <property type="component" value="Unassembled WGS sequence"/>
</dbReference>
<accession>A0A1G6LIY3</accession>
<evidence type="ECO:0000313" key="6">
    <source>
        <dbReference type="Proteomes" id="UP000199322"/>
    </source>
</evidence>
<reference evidence="4 6" key="1">
    <citation type="submission" date="2016-10" db="EMBL/GenBank/DDBJ databases">
        <authorList>
            <person name="de Groot N.N."/>
        </authorList>
    </citation>
    <scope>NUCLEOTIDE SEQUENCE [LARGE SCALE GENOMIC DNA]</scope>
    <source>
        <strain evidence="4 6">WG14</strain>
    </source>
</reference>